<dbReference type="Proteomes" id="UP000192569">
    <property type="component" value="Chromosome I"/>
</dbReference>
<evidence type="ECO:0000256" key="3">
    <source>
        <dbReference type="ARBA" id="ARBA00022519"/>
    </source>
</evidence>
<dbReference type="InterPro" id="IPR010656">
    <property type="entry name" value="DctM"/>
</dbReference>
<organism evidence="9 10">
    <name type="scientific">Thermanaeromonas toyohensis ToBE</name>
    <dbReference type="NCBI Taxonomy" id="698762"/>
    <lineage>
        <taxon>Bacteria</taxon>
        <taxon>Bacillati</taxon>
        <taxon>Bacillota</taxon>
        <taxon>Clostridia</taxon>
        <taxon>Neomoorellales</taxon>
        <taxon>Neomoorellaceae</taxon>
        <taxon>Thermanaeromonas</taxon>
    </lineage>
</organism>
<feature type="domain" description="TRAP C4-dicarboxylate transport system permease DctM subunit" evidence="8">
    <location>
        <begin position="6"/>
        <end position="414"/>
    </location>
</feature>
<protein>
    <submittedName>
        <fullName evidence="9">TRAP transporter, DctM subunit</fullName>
    </submittedName>
</protein>
<sequence>MLAVFLISLFGLLLLGLPVGFTLILTSVIMMLSLNTLSFEIIAQSMMRGIDNFPLLAIPFFMLAGEIMNAGGLSGRIVSFAKSLVGFLAGGLGYVAVVASMIFAGISGSAIADTSAIGSVLLPIMKEEKYDMNKSTALIAAAGTIGPVIPPSIPMILYGVVAGESIVKLFLGGVIPGILIGLGLMFVWYFISKKEGYKASERISLIQVWCSFKEAFWALLLPVIILGGILAGIYTPTEAAVIAVVYALLVSGLIYRSLRLNQLLPIMVSTVRGTAMVLFVCGAATAAGYLMTVAQVPKMLAGLLLSISNNRYVILFLVNILLLLVGMVMDLTPALLILAPILLPVVTHVGVDPLFFGVIMVVNLCIGLITPPVGTVLFTACGLSKQKLSEVVRELMPFIAIMVAVLFLITYIPSLVMFIPQLSR</sequence>
<comment type="subcellular location">
    <subcellularLocation>
        <location evidence="1">Cell inner membrane</location>
        <topology evidence="1">Multi-pass membrane protein</topology>
    </subcellularLocation>
</comment>
<dbReference type="PANTHER" id="PTHR33362">
    <property type="entry name" value="SIALIC ACID TRAP TRANSPORTER PERMEASE PROTEIN SIAT-RELATED"/>
    <property type="match status" value="1"/>
</dbReference>
<gene>
    <name evidence="9" type="ORF">SAMN00808754_2670</name>
</gene>
<dbReference type="Pfam" id="PF06808">
    <property type="entry name" value="DctM"/>
    <property type="match status" value="1"/>
</dbReference>
<dbReference type="AlphaFoldDB" id="A0A1W1W036"/>
<feature type="transmembrane region" description="Helical" evidence="7">
    <location>
        <begin position="92"/>
        <end position="125"/>
    </location>
</feature>
<dbReference type="EMBL" id="LT838272">
    <property type="protein sequence ID" value="SMB98992.1"/>
    <property type="molecule type" value="Genomic_DNA"/>
</dbReference>
<evidence type="ECO:0000256" key="4">
    <source>
        <dbReference type="ARBA" id="ARBA00022692"/>
    </source>
</evidence>
<accession>A0A1W1W036</accession>
<keyword evidence="2" id="KW-1003">Cell membrane</keyword>
<dbReference type="GO" id="GO:0005886">
    <property type="term" value="C:plasma membrane"/>
    <property type="evidence" value="ECO:0007669"/>
    <property type="project" value="UniProtKB-SubCell"/>
</dbReference>
<feature type="transmembrane region" description="Helical" evidence="7">
    <location>
        <begin position="354"/>
        <end position="378"/>
    </location>
</feature>
<evidence type="ECO:0000256" key="6">
    <source>
        <dbReference type="ARBA" id="ARBA00023136"/>
    </source>
</evidence>
<reference evidence="9 10" key="1">
    <citation type="submission" date="2017-04" db="EMBL/GenBank/DDBJ databases">
        <authorList>
            <person name="Afonso C.L."/>
            <person name="Miller P.J."/>
            <person name="Scott M.A."/>
            <person name="Spackman E."/>
            <person name="Goraichik I."/>
            <person name="Dimitrov K.M."/>
            <person name="Suarez D.L."/>
            <person name="Swayne D.E."/>
        </authorList>
    </citation>
    <scope>NUCLEOTIDE SEQUENCE [LARGE SCALE GENOMIC DNA]</scope>
    <source>
        <strain evidence="9 10">ToBE</strain>
    </source>
</reference>
<feature type="transmembrane region" description="Helical" evidence="7">
    <location>
        <begin position="212"/>
        <end position="234"/>
    </location>
</feature>
<dbReference type="OrthoDB" id="9772674at2"/>
<evidence type="ECO:0000313" key="9">
    <source>
        <dbReference type="EMBL" id="SMB98992.1"/>
    </source>
</evidence>
<feature type="transmembrane region" description="Helical" evidence="7">
    <location>
        <begin position="53"/>
        <end position="72"/>
    </location>
</feature>
<evidence type="ECO:0000313" key="10">
    <source>
        <dbReference type="Proteomes" id="UP000192569"/>
    </source>
</evidence>
<keyword evidence="10" id="KW-1185">Reference proteome</keyword>
<dbReference type="InterPro" id="IPR004681">
    <property type="entry name" value="TRAP_DctM"/>
</dbReference>
<keyword evidence="3" id="KW-0997">Cell inner membrane</keyword>
<dbReference type="STRING" id="698762.SAMN00808754_2670"/>
<proteinExistence type="predicted"/>
<evidence type="ECO:0000256" key="7">
    <source>
        <dbReference type="SAM" id="Phobius"/>
    </source>
</evidence>
<feature type="transmembrane region" description="Helical" evidence="7">
    <location>
        <begin position="169"/>
        <end position="191"/>
    </location>
</feature>
<evidence type="ECO:0000259" key="8">
    <source>
        <dbReference type="Pfam" id="PF06808"/>
    </source>
</evidence>
<evidence type="ECO:0000256" key="2">
    <source>
        <dbReference type="ARBA" id="ARBA00022475"/>
    </source>
</evidence>
<keyword evidence="6 7" id="KW-0472">Membrane</keyword>
<evidence type="ECO:0000256" key="5">
    <source>
        <dbReference type="ARBA" id="ARBA00022989"/>
    </source>
</evidence>
<feature type="transmembrane region" description="Helical" evidence="7">
    <location>
        <begin position="137"/>
        <end position="157"/>
    </location>
</feature>
<keyword evidence="4 7" id="KW-0812">Transmembrane</keyword>
<dbReference type="PIRSF" id="PIRSF006066">
    <property type="entry name" value="HI0050"/>
    <property type="match status" value="1"/>
</dbReference>
<feature type="transmembrane region" description="Helical" evidence="7">
    <location>
        <begin position="240"/>
        <end position="258"/>
    </location>
</feature>
<evidence type="ECO:0000256" key="1">
    <source>
        <dbReference type="ARBA" id="ARBA00004429"/>
    </source>
</evidence>
<name>A0A1W1W036_9FIRM</name>
<dbReference type="NCBIfam" id="TIGR00786">
    <property type="entry name" value="dctM"/>
    <property type="match status" value="1"/>
</dbReference>
<feature type="transmembrane region" description="Helical" evidence="7">
    <location>
        <begin position="6"/>
        <end position="32"/>
    </location>
</feature>
<feature type="transmembrane region" description="Helical" evidence="7">
    <location>
        <begin position="270"/>
        <end position="292"/>
    </location>
</feature>
<dbReference type="RefSeq" id="WP_084666377.1">
    <property type="nucleotide sequence ID" value="NZ_LT838272.1"/>
</dbReference>
<keyword evidence="5 7" id="KW-1133">Transmembrane helix</keyword>
<feature type="transmembrane region" description="Helical" evidence="7">
    <location>
        <begin position="312"/>
        <end position="342"/>
    </location>
</feature>
<feature type="transmembrane region" description="Helical" evidence="7">
    <location>
        <begin position="398"/>
        <end position="419"/>
    </location>
</feature>
<dbReference type="PANTHER" id="PTHR33362:SF4">
    <property type="entry name" value="2,3-DIKETO-L-GULONATE TRAP TRANSPORTER LARGE PERMEASE PROTEIN YIAN"/>
    <property type="match status" value="1"/>
</dbReference>
<dbReference type="GO" id="GO:0022857">
    <property type="term" value="F:transmembrane transporter activity"/>
    <property type="evidence" value="ECO:0007669"/>
    <property type="project" value="TreeGrafter"/>
</dbReference>